<reference evidence="3 4" key="1">
    <citation type="submission" date="2020-05" db="EMBL/GenBank/DDBJ databases">
        <title>Ramlibacter rhizophilus sp. nov., isolated from rhizosphere soil of national flower Mugunghwa from South Korea.</title>
        <authorList>
            <person name="Zheng-Fei Y."/>
            <person name="Huan T."/>
        </authorList>
    </citation>
    <scope>NUCLEOTIDE SEQUENCE [LARGE SCALE GENOMIC DNA]</scope>
    <source>
        <strain evidence="3 4">H242</strain>
    </source>
</reference>
<feature type="transmembrane region" description="Helical" evidence="2">
    <location>
        <begin position="37"/>
        <end position="56"/>
    </location>
</feature>
<feature type="transmembrane region" description="Helical" evidence="2">
    <location>
        <begin position="95"/>
        <end position="117"/>
    </location>
</feature>
<evidence type="ECO:0000313" key="4">
    <source>
        <dbReference type="Proteomes" id="UP000500826"/>
    </source>
</evidence>
<proteinExistence type="predicted"/>
<feature type="transmembrane region" description="Helical" evidence="2">
    <location>
        <begin position="12"/>
        <end position="30"/>
    </location>
</feature>
<evidence type="ECO:0000313" key="3">
    <source>
        <dbReference type="EMBL" id="QJW84881.1"/>
    </source>
</evidence>
<feature type="compositionally biased region" description="Low complexity" evidence="1">
    <location>
        <begin position="132"/>
        <end position="142"/>
    </location>
</feature>
<protein>
    <recommendedName>
        <fullName evidence="5">GGDEF domain-containing protein</fullName>
    </recommendedName>
</protein>
<organism evidence="3 4">
    <name type="scientific">Ramlibacter terrae</name>
    <dbReference type="NCBI Taxonomy" id="2732511"/>
    <lineage>
        <taxon>Bacteria</taxon>
        <taxon>Pseudomonadati</taxon>
        <taxon>Pseudomonadota</taxon>
        <taxon>Betaproteobacteria</taxon>
        <taxon>Burkholderiales</taxon>
        <taxon>Comamonadaceae</taxon>
        <taxon>Ramlibacter</taxon>
    </lineage>
</organism>
<feature type="region of interest" description="Disordered" evidence="1">
    <location>
        <begin position="123"/>
        <end position="147"/>
    </location>
</feature>
<accession>A0ABX6P427</accession>
<sequence length="179" mass="18927">MNGSIDLRALWLGAFVGAQVLVVFFCVIKANAYRERALLLHAAATLLSVLTVQSLIGRQPMVLPGAVFLLVPALAGLQLLDLMSHAGALRRARRWLLGTSAVAMPVLAVGAAFHPVFPGRGAARPGAGGRPHPGARGARASPGSGGWPRPCWRCWRQARASPCRVSATTSTWRCWSAAC</sequence>
<evidence type="ECO:0000256" key="2">
    <source>
        <dbReference type="SAM" id="Phobius"/>
    </source>
</evidence>
<keyword evidence="2" id="KW-1133">Transmembrane helix</keyword>
<dbReference type="EMBL" id="CP053418">
    <property type="protein sequence ID" value="QJW84881.1"/>
    <property type="molecule type" value="Genomic_DNA"/>
</dbReference>
<keyword evidence="4" id="KW-1185">Reference proteome</keyword>
<name>A0ABX6P427_9BURK</name>
<evidence type="ECO:0000256" key="1">
    <source>
        <dbReference type="SAM" id="MobiDB-lite"/>
    </source>
</evidence>
<keyword evidence="2" id="KW-0812">Transmembrane</keyword>
<keyword evidence="2" id="KW-0472">Membrane</keyword>
<feature type="transmembrane region" description="Helical" evidence="2">
    <location>
        <begin position="62"/>
        <end position="83"/>
    </location>
</feature>
<gene>
    <name evidence="3" type="ORF">HK414_18660</name>
</gene>
<evidence type="ECO:0008006" key="5">
    <source>
        <dbReference type="Google" id="ProtNLM"/>
    </source>
</evidence>
<dbReference type="Proteomes" id="UP000500826">
    <property type="component" value="Chromosome"/>
</dbReference>
<reference evidence="3 4" key="2">
    <citation type="submission" date="2020-05" db="EMBL/GenBank/DDBJ databases">
        <authorList>
            <person name="Khan S.A."/>
            <person name="Jeon C.O."/>
            <person name="Chun B.H."/>
        </authorList>
    </citation>
    <scope>NUCLEOTIDE SEQUENCE [LARGE SCALE GENOMIC DNA]</scope>
    <source>
        <strain evidence="3 4">H242</strain>
    </source>
</reference>